<dbReference type="Proteomes" id="UP001432062">
    <property type="component" value="Chromosome"/>
</dbReference>
<dbReference type="RefSeq" id="WP_329410223.1">
    <property type="nucleotide sequence ID" value="NZ_CP109441.1"/>
</dbReference>
<organism evidence="1 2">
    <name type="scientific">Nocardia vinacea</name>
    <dbReference type="NCBI Taxonomy" id="96468"/>
    <lineage>
        <taxon>Bacteria</taxon>
        <taxon>Bacillati</taxon>
        <taxon>Actinomycetota</taxon>
        <taxon>Actinomycetes</taxon>
        <taxon>Mycobacteriales</taxon>
        <taxon>Nocardiaceae</taxon>
        <taxon>Nocardia</taxon>
    </lineage>
</organism>
<evidence type="ECO:0000313" key="2">
    <source>
        <dbReference type="Proteomes" id="UP001432062"/>
    </source>
</evidence>
<evidence type="ECO:0000313" key="1">
    <source>
        <dbReference type="EMBL" id="WUV46475.1"/>
    </source>
</evidence>
<reference evidence="1" key="1">
    <citation type="submission" date="2022-10" db="EMBL/GenBank/DDBJ databases">
        <title>The complete genomes of actinobacterial strains from the NBC collection.</title>
        <authorList>
            <person name="Joergensen T.S."/>
            <person name="Alvarez Arevalo M."/>
            <person name="Sterndorff E.B."/>
            <person name="Faurdal D."/>
            <person name="Vuksanovic O."/>
            <person name="Mourched A.-S."/>
            <person name="Charusanti P."/>
            <person name="Shaw S."/>
            <person name="Blin K."/>
            <person name="Weber T."/>
        </authorList>
    </citation>
    <scope>NUCLEOTIDE SEQUENCE</scope>
    <source>
        <strain evidence="1">NBC_01482</strain>
    </source>
</reference>
<keyword evidence="2" id="KW-1185">Reference proteome</keyword>
<gene>
    <name evidence="1" type="ORF">OG563_46820</name>
</gene>
<proteinExistence type="predicted"/>
<dbReference type="EMBL" id="CP109441">
    <property type="protein sequence ID" value="WUV46475.1"/>
    <property type="molecule type" value="Genomic_DNA"/>
</dbReference>
<protein>
    <submittedName>
        <fullName evidence="1">Uncharacterized protein</fullName>
    </submittedName>
</protein>
<sequence length="153" mass="17116">MRPSADDLRRVLPGTWRILATTFPLWLNGKRLQPTITYTLLPGDRLALRDEVDYRTRGGARRRVIGIDHYDPGTGWFTWRGHGLLIPLSSRWRVDNLISDGRFAVLTFGRSLITPAGIDILGRGSEAHPGAQDRLSPDVLGLTIGQFSALTWL</sequence>
<name>A0ABZ1YX73_9NOCA</name>
<accession>A0ABZ1YX73</accession>